<dbReference type="STRING" id="451379.A0A0N5AII7"/>
<protein>
    <submittedName>
        <fullName evidence="4">Transmembrane protein 186</fullName>
    </submittedName>
</protein>
<evidence type="ECO:0000313" key="4">
    <source>
        <dbReference type="WBParaSite" id="SMUV_0000423301-mRNA-1"/>
    </source>
</evidence>
<evidence type="ECO:0000313" key="3">
    <source>
        <dbReference type="Proteomes" id="UP000046393"/>
    </source>
</evidence>
<keyword evidence="2" id="KW-1133">Transmembrane helix</keyword>
<dbReference type="Pfam" id="PF06979">
    <property type="entry name" value="TMEM70"/>
    <property type="match status" value="1"/>
</dbReference>
<dbReference type="PANTHER" id="PTHR13281:SF0">
    <property type="entry name" value="TRANSMEMBRANE PROTEIN 70, MITOCHONDRIAL"/>
    <property type="match status" value="1"/>
</dbReference>
<name>A0A0N5AII7_9BILA</name>
<feature type="transmembrane region" description="Helical" evidence="2">
    <location>
        <begin position="53"/>
        <end position="74"/>
    </location>
</feature>
<dbReference type="GO" id="GO:0033615">
    <property type="term" value="P:mitochondrial proton-transporting ATP synthase complex assembly"/>
    <property type="evidence" value="ECO:0007669"/>
    <property type="project" value="TreeGrafter"/>
</dbReference>
<dbReference type="AlphaFoldDB" id="A0A0N5AII7"/>
<keyword evidence="2" id="KW-0812">Transmembrane</keyword>
<comment type="similarity">
    <text evidence="1">Belongs to the TMEM70 family.</text>
</comment>
<evidence type="ECO:0000256" key="2">
    <source>
        <dbReference type="SAM" id="Phobius"/>
    </source>
</evidence>
<sequence>MNGIATPHETLARRVFITKILSLSSSGAGLAMLPVITHYLWDNAVDCPAVMAVIVANAILTLMSLTPFLLQFLVKRFILNIYYNSETKMFTTVHYGFWTNKKALRFSANDVVDASVAPEFSKLWLPLATVFVHGRPLLLSLNIDAYKDKEAFLNLTKNVKIPANAD</sequence>
<organism evidence="3 4">
    <name type="scientific">Syphacia muris</name>
    <dbReference type="NCBI Taxonomy" id="451379"/>
    <lineage>
        <taxon>Eukaryota</taxon>
        <taxon>Metazoa</taxon>
        <taxon>Ecdysozoa</taxon>
        <taxon>Nematoda</taxon>
        <taxon>Chromadorea</taxon>
        <taxon>Rhabditida</taxon>
        <taxon>Spirurina</taxon>
        <taxon>Oxyuridomorpha</taxon>
        <taxon>Oxyuroidea</taxon>
        <taxon>Oxyuridae</taxon>
        <taxon>Syphacia</taxon>
    </lineage>
</organism>
<dbReference type="InterPro" id="IPR045325">
    <property type="entry name" value="TMEM70/TMEM186/TMEM223"/>
</dbReference>
<keyword evidence="2" id="KW-0472">Membrane</keyword>
<keyword evidence="3" id="KW-1185">Reference proteome</keyword>
<evidence type="ECO:0000256" key="1">
    <source>
        <dbReference type="ARBA" id="ARBA00005280"/>
    </source>
</evidence>
<dbReference type="WBParaSite" id="SMUV_0000423301-mRNA-1">
    <property type="protein sequence ID" value="SMUV_0000423301-mRNA-1"/>
    <property type="gene ID" value="SMUV_0000423301"/>
</dbReference>
<feature type="transmembrane region" description="Helical" evidence="2">
    <location>
        <begin position="20"/>
        <end position="41"/>
    </location>
</feature>
<dbReference type="InterPro" id="IPR009724">
    <property type="entry name" value="TMEM70"/>
</dbReference>
<accession>A0A0N5AII7</accession>
<proteinExistence type="inferred from homology"/>
<reference evidence="4" key="1">
    <citation type="submission" date="2017-02" db="UniProtKB">
        <authorList>
            <consortium name="WormBaseParasite"/>
        </authorList>
    </citation>
    <scope>IDENTIFICATION</scope>
</reference>
<dbReference type="PANTHER" id="PTHR13281">
    <property type="entry name" value="TRANSMEMBRANE PROTEIN 70, MITOCHONDRIAL"/>
    <property type="match status" value="1"/>
</dbReference>
<dbReference type="GO" id="GO:0031966">
    <property type="term" value="C:mitochondrial membrane"/>
    <property type="evidence" value="ECO:0007669"/>
    <property type="project" value="TreeGrafter"/>
</dbReference>
<dbReference type="Proteomes" id="UP000046393">
    <property type="component" value="Unplaced"/>
</dbReference>